<organism evidence="2 3">
    <name type="scientific">Ignelater luminosus</name>
    <name type="common">Cucubano</name>
    <name type="synonym">Pyrophorus luminosus</name>
    <dbReference type="NCBI Taxonomy" id="2038154"/>
    <lineage>
        <taxon>Eukaryota</taxon>
        <taxon>Metazoa</taxon>
        <taxon>Ecdysozoa</taxon>
        <taxon>Arthropoda</taxon>
        <taxon>Hexapoda</taxon>
        <taxon>Insecta</taxon>
        <taxon>Pterygota</taxon>
        <taxon>Neoptera</taxon>
        <taxon>Endopterygota</taxon>
        <taxon>Coleoptera</taxon>
        <taxon>Polyphaga</taxon>
        <taxon>Elateriformia</taxon>
        <taxon>Elateroidea</taxon>
        <taxon>Elateridae</taxon>
        <taxon>Agrypninae</taxon>
        <taxon>Pyrophorini</taxon>
        <taxon>Ignelater</taxon>
    </lineage>
</organism>
<accession>A0A8K0D0K6</accession>
<evidence type="ECO:0000256" key="1">
    <source>
        <dbReference type="SAM" id="MobiDB-lite"/>
    </source>
</evidence>
<feature type="region of interest" description="Disordered" evidence="1">
    <location>
        <begin position="67"/>
        <end position="93"/>
    </location>
</feature>
<proteinExistence type="predicted"/>
<keyword evidence="3" id="KW-1185">Reference proteome</keyword>
<dbReference type="OrthoDB" id="6783309at2759"/>
<dbReference type="Proteomes" id="UP000801492">
    <property type="component" value="Unassembled WGS sequence"/>
</dbReference>
<comment type="caution">
    <text evidence="2">The sequence shown here is derived from an EMBL/GenBank/DDBJ whole genome shotgun (WGS) entry which is preliminary data.</text>
</comment>
<gene>
    <name evidence="2" type="ORF">ILUMI_09024</name>
</gene>
<feature type="region of interest" description="Disordered" evidence="1">
    <location>
        <begin position="108"/>
        <end position="144"/>
    </location>
</feature>
<evidence type="ECO:0000313" key="3">
    <source>
        <dbReference type="Proteomes" id="UP000801492"/>
    </source>
</evidence>
<feature type="compositionally biased region" description="Basic residues" evidence="1">
    <location>
        <begin position="122"/>
        <end position="144"/>
    </location>
</feature>
<sequence>MVMVMNPIKPITIYETAELAASTFPKAFSPSNIQKDFEVAELYPLNENVFEEHEFLTAYVTIRSLNDTTGTHPEEQQQTDNNVTENTDSAGSSCSYTISQEVFLSSRTPITPEMLRPYPKAPYRKKKGGRPRGKSKRKFNKTLM</sequence>
<evidence type="ECO:0000313" key="2">
    <source>
        <dbReference type="EMBL" id="KAF2897158.1"/>
    </source>
</evidence>
<protein>
    <submittedName>
        <fullName evidence="2">Uncharacterized protein</fullName>
    </submittedName>
</protein>
<dbReference type="AlphaFoldDB" id="A0A8K0D0K6"/>
<reference evidence="2" key="1">
    <citation type="submission" date="2019-08" db="EMBL/GenBank/DDBJ databases">
        <title>The genome of the North American firefly Photinus pyralis.</title>
        <authorList>
            <consortium name="Photinus pyralis genome working group"/>
            <person name="Fallon T.R."/>
            <person name="Sander Lower S.E."/>
            <person name="Weng J.-K."/>
        </authorList>
    </citation>
    <scope>NUCLEOTIDE SEQUENCE</scope>
    <source>
        <strain evidence="2">TRF0915ILg1</strain>
        <tissue evidence="2">Whole body</tissue>
    </source>
</reference>
<name>A0A8K0D0K6_IGNLU</name>
<dbReference type="EMBL" id="VTPC01004445">
    <property type="protein sequence ID" value="KAF2897158.1"/>
    <property type="molecule type" value="Genomic_DNA"/>
</dbReference>